<evidence type="ECO:0000256" key="5">
    <source>
        <dbReference type="ARBA" id="ARBA00022836"/>
    </source>
</evidence>
<dbReference type="HAMAP" id="MF_00474">
    <property type="entry name" value="PSI_PsaK"/>
    <property type="match status" value="1"/>
</dbReference>
<dbReference type="Gene3D" id="1.20.860.20">
    <property type="entry name" value="Photosystem I PsaK, reaction centre"/>
    <property type="match status" value="1"/>
</dbReference>
<evidence type="ECO:0000256" key="4">
    <source>
        <dbReference type="ARBA" id="ARBA00022692"/>
    </source>
</evidence>
<evidence type="ECO:0000256" key="3">
    <source>
        <dbReference type="ARBA" id="ARBA00022531"/>
    </source>
</evidence>
<name>A0A524RL50_9CHRO</name>
<dbReference type="Pfam" id="PF01241">
    <property type="entry name" value="PSI_PSAK"/>
    <property type="match status" value="1"/>
</dbReference>
<comment type="caution">
    <text evidence="10">The sequence shown here is derived from an EMBL/GenBank/DDBJ whole genome shotgun (WGS) entry which is preliminary data.</text>
</comment>
<dbReference type="InterPro" id="IPR017492">
    <property type="entry name" value="PSI_PsaK"/>
</dbReference>
<dbReference type="InterPro" id="IPR000549">
    <property type="entry name" value="PSI_PsaG/PsaK"/>
</dbReference>
<dbReference type="SUPFAM" id="SSF81563">
    <property type="entry name" value="Photosystem I reaction center subunit X, PsaK"/>
    <property type="match status" value="1"/>
</dbReference>
<evidence type="ECO:0000256" key="2">
    <source>
        <dbReference type="ARBA" id="ARBA00006458"/>
    </source>
</evidence>
<keyword evidence="8 9" id="KW-0472">Membrane</keyword>
<evidence type="ECO:0000256" key="1">
    <source>
        <dbReference type="ARBA" id="ARBA00004141"/>
    </source>
</evidence>
<evidence type="ECO:0000256" key="9">
    <source>
        <dbReference type="HAMAP-Rule" id="MF_00474"/>
    </source>
</evidence>
<keyword evidence="6 9" id="KW-1133">Transmembrane helix</keyword>
<keyword evidence="4 9" id="KW-0812">Transmembrane</keyword>
<comment type="similarity">
    <text evidence="2 9">Belongs to the PsaG/PsaK family.</text>
</comment>
<evidence type="ECO:0000256" key="8">
    <source>
        <dbReference type="ARBA" id="ARBA00023136"/>
    </source>
</evidence>
<protein>
    <recommendedName>
        <fullName evidence="9">Photosystem I reaction center subunit PsaK</fullName>
    </recommendedName>
    <alternativeName>
        <fullName evidence="9">Photosystem I subunit X</fullName>
    </alternativeName>
</protein>
<evidence type="ECO:0000313" key="10">
    <source>
        <dbReference type="EMBL" id="TGG90587.1"/>
    </source>
</evidence>
<keyword evidence="3 9" id="KW-0602">Photosynthesis</keyword>
<sequence length="86" mass="8337">MIASLLAIAPATVSWTPAVGLTMVACNVAAIAVAKATVKYPSEGPAMPGDAKMFGGFGLPAVLGATSLGHVLGFGAIQGLAAQGVL</sequence>
<keyword evidence="5 9" id="KW-0603">Photosystem I</keyword>
<dbReference type="EMBL" id="SRMO01000087">
    <property type="protein sequence ID" value="TGG90587.1"/>
    <property type="molecule type" value="Genomic_DNA"/>
</dbReference>
<comment type="subcellular location">
    <subcellularLocation>
        <location evidence="9">Cellular thylakoid membrane</location>
        <topology evidence="9">Multi-pass membrane protein</topology>
    </subcellularLocation>
    <subcellularLocation>
        <location evidence="1">Membrane</location>
        <topology evidence="1">Multi-pass membrane protein</topology>
    </subcellularLocation>
</comment>
<dbReference type="PROSITE" id="PS01026">
    <property type="entry name" value="PHOTOSYSTEM_I_PSAGK"/>
    <property type="match status" value="1"/>
</dbReference>
<feature type="transmembrane region" description="Helical" evidence="9">
    <location>
        <begin position="58"/>
        <end position="81"/>
    </location>
</feature>
<accession>A0A524RL50</accession>
<gene>
    <name evidence="9 10" type="primary">psaK</name>
    <name evidence="10" type="ORF">ERJ67_10820</name>
</gene>
<comment type="caution">
    <text evidence="9">Lacks conserved residue(s) required for the propagation of feature annotation.</text>
</comment>
<dbReference type="GO" id="GO:0031676">
    <property type="term" value="C:plasma membrane-derived thylakoid membrane"/>
    <property type="evidence" value="ECO:0007669"/>
    <property type="project" value="UniProtKB-SubCell"/>
</dbReference>
<dbReference type="Proteomes" id="UP000317990">
    <property type="component" value="Unassembled WGS sequence"/>
</dbReference>
<dbReference type="GO" id="GO:0015979">
    <property type="term" value="P:photosynthesis"/>
    <property type="evidence" value="ECO:0007669"/>
    <property type="project" value="UniProtKB-UniRule"/>
</dbReference>
<organism evidence="10 11">
    <name type="scientific">Aphanocapsa feldmannii 277cV</name>
    <dbReference type="NCBI Taxonomy" id="2507553"/>
    <lineage>
        <taxon>Bacteria</taxon>
        <taxon>Bacillati</taxon>
        <taxon>Cyanobacteriota</taxon>
        <taxon>Cyanophyceae</taxon>
        <taxon>Oscillatoriophycideae</taxon>
        <taxon>Chroococcales</taxon>
        <taxon>Microcystaceae</taxon>
        <taxon>Aphanocapsa</taxon>
    </lineage>
</organism>
<evidence type="ECO:0000313" key="11">
    <source>
        <dbReference type="Proteomes" id="UP000317990"/>
    </source>
</evidence>
<evidence type="ECO:0000256" key="6">
    <source>
        <dbReference type="ARBA" id="ARBA00022989"/>
    </source>
</evidence>
<reference evidence="10 11" key="1">
    <citation type="journal article" date="2019" name="mSystems">
        <title>Life at home and on the roam: Genomic adaptions reflect the dual lifestyle of an intracellular, facultative symbiont.</title>
        <authorList>
            <person name="Burgsdorf I."/>
        </authorList>
    </citation>
    <scope>NUCLEOTIDE SEQUENCE [LARGE SCALE GENOMIC DNA]</scope>
    <source>
        <strain evidence="10">277cV</strain>
    </source>
</reference>
<dbReference type="InterPro" id="IPR037101">
    <property type="entry name" value="PSI_PsaK_bact"/>
</dbReference>
<evidence type="ECO:0000256" key="7">
    <source>
        <dbReference type="ARBA" id="ARBA00023078"/>
    </source>
</evidence>
<dbReference type="AlphaFoldDB" id="A0A524RL50"/>
<keyword evidence="7 9" id="KW-0793">Thylakoid</keyword>
<proteinExistence type="inferred from homology"/>
<dbReference type="NCBIfam" id="TIGR03049">
    <property type="entry name" value="PS_I_psaK"/>
    <property type="match status" value="1"/>
</dbReference>
<dbReference type="InterPro" id="IPR035982">
    <property type="entry name" value="PSI_centre_PsaK_sf"/>
</dbReference>
<dbReference type="GO" id="GO:0009522">
    <property type="term" value="C:photosystem I"/>
    <property type="evidence" value="ECO:0007669"/>
    <property type="project" value="UniProtKB-KW"/>
</dbReference>